<comment type="caution">
    <text evidence="1">The sequence shown here is derived from an EMBL/GenBank/DDBJ whole genome shotgun (WGS) entry which is preliminary data.</text>
</comment>
<dbReference type="Proteomes" id="UP001310022">
    <property type="component" value="Unassembled WGS sequence"/>
</dbReference>
<gene>
    <name evidence="1" type="ORF">PEDI_32710</name>
</gene>
<sequence>MTVSIIKRDWNKISRQETVRFNIKKRALDMFNDHVIVSSFNISPQDLHLYKENGQLLPLLKAEMGSILQENTIDKIEHEIRLWNMRQNPIFFRIDQKYSTQKDFLLLRLHLNSDEDIVSGKVFKIPTENTYAEELKIEKEEAPALPSLNKEELFIIQSFGNNQSCGQIADRLNLSIPTIKKRRQTILEKFETSHFAKVIVSCFQHNLIH</sequence>
<evidence type="ECO:0008006" key="3">
    <source>
        <dbReference type="Google" id="ProtNLM"/>
    </source>
</evidence>
<dbReference type="GO" id="GO:0003677">
    <property type="term" value="F:DNA binding"/>
    <property type="evidence" value="ECO:0007669"/>
    <property type="project" value="InterPro"/>
</dbReference>
<evidence type="ECO:0000313" key="1">
    <source>
        <dbReference type="EMBL" id="GJM62719.1"/>
    </source>
</evidence>
<evidence type="ECO:0000313" key="2">
    <source>
        <dbReference type="Proteomes" id="UP001310022"/>
    </source>
</evidence>
<dbReference type="InterPro" id="IPR016032">
    <property type="entry name" value="Sig_transdc_resp-reg_C-effctor"/>
</dbReference>
<dbReference type="EMBL" id="BQKE01000002">
    <property type="protein sequence ID" value="GJM62719.1"/>
    <property type="molecule type" value="Genomic_DNA"/>
</dbReference>
<dbReference type="RefSeq" id="WP_338237961.1">
    <property type="nucleotide sequence ID" value="NZ_BQKE01000002.1"/>
</dbReference>
<accession>A0AAN4W0M4</accession>
<organism evidence="1 2">
    <name type="scientific">Persicobacter diffluens</name>
    <dbReference type="NCBI Taxonomy" id="981"/>
    <lineage>
        <taxon>Bacteria</taxon>
        <taxon>Pseudomonadati</taxon>
        <taxon>Bacteroidota</taxon>
        <taxon>Cytophagia</taxon>
        <taxon>Cytophagales</taxon>
        <taxon>Persicobacteraceae</taxon>
        <taxon>Persicobacter</taxon>
    </lineage>
</organism>
<dbReference type="SUPFAM" id="SSF46894">
    <property type="entry name" value="C-terminal effector domain of the bipartite response regulators"/>
    <property type="match status" value="1"/>
</dbReference>
<dbReference type="AlphaFoldDB" id="A0AAN4W0M4"/>
<dbReference type="InterPro" id="IPR036388">
    <property type="entry name" value="WH-like_DNA-bd_sf"/>
</dbReference>
<proteinExistence type="predicted"/>
<protein>
    <recommendedName>
        <fullName evidence="3">HTH luxR-type domain-containing protein</fullName>
    </recommendedName>
</protein>
<dbReference type="GO" id="GO:0006355">
    <property type="term" value="P:regulation of DNA-templated transcription"/>
    <property type="evidence" value="ECO:0007669"/>
    <property type="project" value="InterPro"/>
</dbReference>
<name>A0AAN4W0M4_9BACT</name>
<dbReference type="Gene3D" id="1.10.10.10">
    <property type="entry name" value="Winged helix-like DNA-binding domain superfamily/Winged helix DNA-binding domain"/>
    <property type="match status" value="1"/>
</dbReference>
<reference evidence="1 2" key="1">
    <citation type="submission" date="2021-12" db="EMBL/GenBank/DDBJ databases">
        <title>Genome sequencing of bacteria with rrn-lacking chromosome and rrn-plasmid.</title>
        <authorList>
            <person name="Anda M."/>
            <person name="Iwasaki W."/>
        </authorList>
    </citation>
    <scope>NUCLEOTIDE SEQUENCE [LARGE SCALE GENOMIC DNA]</scope>
    <source>
        <strain evidence="1 2">NBRC 15940</strain>
    </source>
</reference>
<keyword evidence="2" id="KW-1185">Reference proteome</keyword>